<gene>
    <name evidence="2" type="ORF">LTRI10_LOCUS20100</name>
</gene>
<accession>A0AAV2DY78</accession>
<dbReference type="Proteomes" id="UP001497516">
    <property type="component" value="Chromosome 3"/>
</dbReference>
<dbReference type="AlphaFoldDB" id="A0AAV2DY78"/>
<keyword evidence="3" id="KW-1185">Reference proteome</keyword>
<evidence type="ECO:0008006" key="4">
    <source>
        <dbReference type="Google" id="ProtNLM"/>
    </source>
</evidence>
<organism evidence="2 3">
    <name type="scientific">Linum trigynum</name>
    <dbReference type="NCBI Taxonomy" id="586398"/>
    <lineage>
        <taxon>Eukaryota</taxon>
        <taxon>Viridiplantae</taxon>
        <taxon>Streptophyta</taxon>
        <taxon>Embryophyta</taxon>
        <taxon>Tracheophyta</taxon>
        <taxon>Spermatophyta</taxon>
        <taxon>Magnoliopsida</taxon>
        <taxon>eudicotyledons</taxon>
        <taxon>Gunneridae</taxon>
        <taxon>Pentapetalae</taxon>
        <taxon>rosids</taxon>
        <taxon>fabids</taxon>
        <taxon>Malpighiales</taxon>
        <taxon>Linaceae</taxon>
        <taxon>Linum</taxon>
    </lineage>
</organism>
<evidence type="ECO:0000313" key="2">
    <source>
        <dbReference type="EMBL" id="CAL1378525.1"/>
    </source>
</evidence>
<dbReference type="SUPFAM" id="SSF54518">
    <property type="entry name" value="Tubby C-terminal domain-like"/>
    <property type="match status" value="1"/>
</dbReference>
<dbReference type="PANTHER" id="PTHR31087">
    <property type="match status" value="1"/>
</dbReference>
<reference evidence="2 3" key="1">
    <citation type="submission" date="2024-04" db="EMBL/GenBank/DDBJ databases">
        <authorList>
            <person name="Fracassetti M."/>
        </authorList>
    </citation>
    <scope>NUCLEOTIDE SEQUENCE [LARGE SCALE GENOMIC DNA]</scope>
</reference>
<dbReference type="PANTHER" id="PTHR31087:SF58">
    <property type="entry name" value="OS07G0230700 PROTEIN"/>
    <property type="match status" value="1"/>
</dbReference>
<comment type="similarity">
    <text evidence="1">Belongs to the LOR family.</text>
</comment>
<proteinExistence type="inferred from homology"/>
<sequence>MAGAGQPANPIPAMTVYLPLEHPAVVISPYFLAQYPVDLTVATKIMTLGENDFTVKDVNGTIIFRIKSKLMSLHDRRKLLDAAGTVLVSMQQKLMTAHRRWLAYRGDSKDSKDLLFTVRKSSFLQMRTELDVFLAGNEKEEVPDFKIKGSFSESSCVIYLGNTNKIIAQMYRGHSMATFLFDTDDFRVTIYPNVDYAFIISLVVILDEINADRSGQD</sequence>
<protein>
    <recommendedName>
        <fullName evidence="4">Protein LURP-one-related 15-like</fullName>
    </recommendedName>
</protein>
<dbReference type="InterPro" id="IPR038595">
    <property type="entry name" value="LOR_sf"/>
</dbReference>
<dbReference type="EMBL" id="OZ034816">
    <property type="protein sequence ID" value="CAL1378525.1"/>
    <property type="molecule type" value="Genomic_DNA"/>
</dbReference>
<dbReference type="InterPro" id="IPR025659">
    <property type="entry name" value="Tubby-like_C"/>
</dbReference>
<evidence type="ECO:0000313" key="3">
    <source>
        <dbReference type="Proteomes" id="UP001497516"/>
    </source>
</evidence>
<evidence type="ECO:0000256" key="1">
    <source>
        <dbReference type="ARBA" id="ARBA00005437"/>
    </source>
</evidence>
<name>A0AAV2DY78_9ROSI</name>
<dbReference type="Gene3D" id="2.40.160.200">
    <property type="entry name" value="LURP1-related"/>
    <property type="match status" value="1"/>
</dbReference>
<dbReference type="InterPro" id="IPR007612">
    <property type="entry name" value="LOR"/>
</dbReference>
<dbReference type="Pfam" id="PF04525">
    <property type="entry name" value="LOR"/>
    <property type="match status" value="1"/>
</dbReference>